<protein>
    <submittedName>
        <fullName evidence="3">Macro domain-containing protein</fullName>
    </submittedName>
</protein>
<evidence type="ECO:0000313" key="3">
    <source>
        <dbReference type="EMBL" id="GAA4792894.1"/>
    </source>
</evidence>
<organism evidence="3 4">
    <name type="scientific">Lysobacter hankyongensis</name>
    <dbReference type="NCBI Taxonomy" id="1176535"/>
    <lineage>
        <taxon>Bacteria</taxon>
        <taxon>Pseudomonadati</taxon>
        <taxon>Pseudomonadota</taxon>
        <taxon>Gammaproteobacteria</taxon>
        <taxon>Lysobacterales</taxon>
        <taxon>Lysobacteraceae</taxon>
        <taxon>Lysobacter</taxon>
    </lineage>
</organism>
<dbReference type="Pfam" id="PF01661">
    <property type="entry name" value="Macro"/>
    <property type="match status" value="1"/>
</dbReference>
<reference evidence="4" key="1">
    <citation type="journal article" date="2019" name="Int. J. Syst. Evol. Microbiol.">
        <title>The Global Catalogue of Microorganisms (GCM) 10K type strain sequencing project: providing services to taxonomists for standard genome sequencing and annotation.</title>
        <authorList>
            <consortium name="The Broad Institute Genomics Platform"/>
            <consortium name="The Broad Institute Genome Sequencing Center for Infectious Disease"/>
            <person name="Wu L."/>
            <person name="Ma J."/>
        </authorList>
    </citation>
    <scope>NUCLEOTIDE SEQUENCE [LARGE SCALE GENOMIC DNA]</scope>
    <source>
        <strain evidence="4">JCM 18204</strain>
    </source>
</reference>
<keyword evidence="4" id="KW-1185">Reference proteome</keyword>
<evidence type="ECO:0000259" key="2">
    <source>
        <dbReference type="PROSITE" id="PS51154"/>
    </source>
</evidence>
<dbReference type="Proteomes" id="UP001499959">
    <property type="component" value="Unassembled WGS sequence"/>
</dbReference>
<gene>
    <name evidence="3" type="ORF">GCM10023307_17980</name>
</gene>
<comment type="catalytic activity">
    <reaction evidence="1">
        <text>an N-(ADP-alpha-D-ribosyl)-thymidine in DNA + H2O = a thymidine in DNA + ADP-D-ribose</text>
        <dbReference type="Rhea" id="RHEA:71655"/>
        <dbReference type="Rhea" id="RHEA-COMP:13556"/>
        <dbReference type="Rhea" id="RHEA-COMP:18051"/>
        <dbReference type="ChEBI" id="CHEBI:15377"/>
        <dbReference type="ChEBI" id="CHEBI:57967"/>
        <dbReference type="ChEBI" id="CHEBI:137386"/>
        <dbReference type="ChEBI" id="CHEBI:191199"/>
    </reaction>
    <physiologicalReaction direction="left-to-right" evidence="1">
        <dbReference type="Rhea" id="RHEA:71656"/>
    </physiologicalReaction>
</comment>
<sequence length="163" mass="17785">MIQETSGDILKTRAQAIAHGVAPNDDFHTGLALSLREHAPALYKDFRHYCQSTHPKSGSLWTWTGADGRRIVNLFTQDGAEGHHGGKPGKASLQHVRHALKALRAEIDDQKIASLAIPRLATGVGGLDWEDVRPLIHEYLADAGIPVFVYATYRAGVVADEML</sequence>
<name>A0ABP9BCA3_9GAMM</name>
<dbReference type="PANTHER" id="PTHR12521:SF0">
    <property type="entry name" value="ADP-RIBOSE GLYCOHYDROLASE OARD1"/>
    <property type="match status" value="1"/>
</dbReference>
<dbReference type="EMBL" id="BAABJE010000007">
    <property type="protein sequence ID" value="GAA4792894.1"/>
    <property type="molecule type" value="Genomic_DNA"/>
</dbReference>
<dbReference type="Gene3D" id="3.40.220.10">
    <property type="entry name" value="Leucine Aminopeptidase, subunit E, domain 1"/>
    <property type="match status" value="1"/>
</dbReference>
<dbReference type="SUPFAM" id="SSF52949">
    <property type="entry name" value="Macro domain-like"/>
    <property type="match status" value="1"/>
</dbReference>
<dbReference type="InterPro" id="IPR050892">
    <property type="entry name" value="ADP-ribose_metab_enzymes"/>
</dbReference>
<dbReference type="RefSeq" id="WP_345302981.1">
    <property type="nucleotide sequence ID" value="NZ_BAABJE010000007.1"/>
</dbReference>
<evidence type="ECO:0000313" key="4">
    <source>
        <dbReference type="Proteomes" id="UP001499959"/>
    </source>
</evidence>
<dbReference type="InterPro" id="IPR002589">
    <property type="entry name" value="Macro_dom"/>
</dbReference>
<accession>A0ABP9BCA3</accession>
<feature type="domain" description="Macro" evidence="2">
    <location>
        <begin position="1"/>
        <end position="163"/>
    </location>
</feature>
<evidence type="ECO:0000256" key="1">
    <source>
        <dbReference type="ARBA" id="ARBA00035885"/>
    </source>
</evidence>
<comment type="caution">
    <text evidence="3">The sequence shown here is derived from an EMBL/GenBank/DDBJ whole genome shotgun (WGS) entry which is preliminary data.</text>
</comment>
<dbReference type="InterPro" id="IPR043472">
    <property type="entry name" value="Macro_dom-like"/>
</dbReference>
<dbReference type="SMART" id="SM00506">
    <property type="entry name" value="A1pp"/>
    <property type="match status" value="1"/>
</dbReference>
<dbReference type="PROSITE" id="PS51154">
    <property type="entry name" value="MACRO"/>
    <property type="match status" value="1"/>
</dbReference>
<proteinExistence type="predicted"/>
<dbReference type="PANTHER" id="PTHR12521">
    <property type="entry name" value="PROTEIN C6ORF130"/>
    <property type="match status" value="1"/>
</dbReference>